<evidence type="ECO:0000313" key="6">
    <source>
        <dbReference type="Proteomes" id="UP000586722"/>
    </source>
</evidence>
<comment type="caution">
    <text evidence="5">The sequence shown here is derived from an EMBL/GenBank/DDBJ whole genome shotgun (WGS) entry which is preliminary data.</text>
</comment>
<dbReference type="PROSITE" id="PS00041">
    <property type="entry name" value="HTH_ARAC_FAMILY_1"/>
    <property type="match status" value="1"/>
</dbReference>
<dbReference type="InterPro" id="IPR018060">
    <property type="entry name" value="HTH_AraC"/>
</dbReference>
<dbReference type="SUPFAM" id="SSF46689">
    <property type="entry name" value="Homeodomain-like"/>
    <property type="match status" value="2"/>
</dbReference>
<evidence type="ECO:0000256" key="3">
    <source>
        <dbReference type="ARBA" id="ARBA00023163"/>
    </source>
</evidence>
<feature type="domain" description="HTH araC/xylS-type" evidence="4">
    <location>
        <begin position="194"/>
        <end position="292"/>
    </location>
</feature>
<evidence type="ECO:0000256" key="2">
    <source>
        <dbReference type="ARBA" id="ARBA00023125"/>
    </source>
</evidence>
<reference evidence="6" key="1">
    <citation type="submission" date="2020-01" db="EMBL/GenBank/DDBJ databases">
        <authorList>
            <person name="Fang Y."/>
            <person name="Sun R."/>
            <person name="Nie L."/>
            <person name="He J."/>
            <person name="Hao L."/>
            <person name="Wang L."/>
            <person name="Su S."/>
            <person name="Lv E."/>
            <person name="Zhang Z."/>
            <person name="Xie R."/>
            <person name="Liu H."/>
        </authorList>
    </citation>
    <scope>NUCLEOTIDE SEQUENCE [LARGE SCALE GENOMIC DNA]</scope>
    <source>
        <strain evidence="6">XCT-53</strain>
    </source>
</reference>
<dbReference type="PROSITE" id="PS01124">
    <property type="entry name" value="HTH_ARAC_FAMILY_2"/>
    <property type="match status" value="1"/>
</dbReference>
<protein>
    <submittedName>
        <fullName evidence="5">Helix-turn-helix domain-containing protein</fullName>
    </submittedName>
</protein>
<accession>A0A7X5F3Y6</accession>
<evidence type="ECO:0000259" key="4">
    <source>
        <dbReference type="PROSITE" id="PS01124"/>
    </source>
</evidence>
<dbReference type="AlphaFoldDB" id="A0A7X5F3Y6"/>
<name>A0A7X5F3Y6_9HYPH</name>
<dbReference type="EMBL" id="JAABLQ010000001">
    <property type="protein sequence ID" value="NBN79323.1"/>
    <property type="molecule type" value="Genomic_DNA"/>
</dbReference>
<keyword evidence="1" id="KW-0805">Transcription regulation</keyword>
<keyword evidence="6" id="KW-1185">Reference proteome</keyword>
<dbReference type="Pfam" id="PF12833">
    <property type="entry name" value="HTH_18"/>
    <property type="match status" value="1"/>
</dbReference>
<evidence type="ECO:0000313" key="5">
    <source>
        <dbReference type="EMBL" id="NBN79323.1"/>
    </source>
</evidence>
<dbReference type="GO" id="GO:0043565">
    <property type="term" value="F:sequence-specific DNA binding"/>
    <property type="evidence" value="ECO:0007669"/>
    <property type="project" value="InterPro"/>
</dbReference>
<dbReference type="Proteomes" id="UP000586722">
    <property type="component" value="Unassembled WGS sequence"/>
</dbReference>
<dbReference type="RefSeq" id="WP_161708943.1">
    <property type="nucleotide sequence ID" value="NZ_JAABLQ010000001.1"/>
</dbReference>
<sequence length="295" mass="33341">MASTPTPVHDRLGCTAKDLIRDQEVQGTDLIFLRKTSGKAEPMQVRTDDTGQGYIVGLSLMPGHWRDIRQGRQVTRAQFVQDSIYIRDFDRPYTAELSGRFDFLLIEIPSHVIAPQDDEPRFGNPRRLACEAGTVDPTIGHLMRAVLPVLGGREPVERLFLDQMGEALCTYLRRRYANSFVDLLTTPPPSALISRALEILRANLDGDIGLDQIASLCRVSRSYFYEAFRKELGCTPHEWVMRQRLERAQALLTATRMPLSEIAQQCGFADQSHLTRQFSRRLGISPARWRAQAAS</sequence>
<dbReference type="PANTHER" id="PTHR46796:SF14">
    <property type="entry name" value="TRANSCRIPTIONAL REGULATORY PROTEIN"/>
    <property type="match status" value="1"/>
</dbReference>
<dbReference type="SMART" id="SM00342">
    <property type="entry name" value="HTH_ARAC"/>
    <property type="match status" value="1"/>
</dbReference>
<keyword evidence="3" id="KW-0804">Transcription</keyword>
<dbReference type="InterPro" id="IPR050204">
    <property type="entry name" value="AraC_XylS_family_regulators"/>
</dbReference>
<dbReference type="GO" id="GO:0003700">
    <property type="term" value="F:DNA-binding transcription factor activity"/>
    <property type="evidence" value="ECO:0007669"/>
    <property type="project" value="InterPro"/>
</dbReference>
<keyword evidence="2" id="KW-0238">DNA-binding</keyword>
<dbReference type="InterPro" id="IPR018062">
    <property type="entry name" value="HTH_AraC-typ_CS"/>
</dbReference>
<evidence type="ECO:0000256" key="1">
    <source>
        <dbReference type="ARBA" id="ARBA00023015"/>
    </source>
</evidence>
<organism evidence="5 6">
    <name type="scientific">Pannonibacter tanglangensis</name>
    <dbReference type="NCBI Taxonomy" id="2750084"/>
    <lineage>
        <taxon>Bacteria</taxon>
        <taxon>Pseudomonadati</taxon>
        <taxon>Pseudomonadota</taxon>
        <taxon>Alphaproteobacteria</taxon>
        <taxon>Hyphomicrobiales</taxon>
        <taxon>Stappiaceae</taxon>
        <taxon>Pannonibacter</taxon>
    </lineage>
</organism>
<dbReference type="Gene3D" id="1.10.10.60">
    <property type="entry name" value="Homeodomain-like"/>
    <property type="match status" value="2"/>
</dbReference>
<dbReference type="PANTHER" id="PTHR46796">
    <property type="entry name" value="HTH-TYPE TRANSCRIPTIONAL ACTIVATOR RHAS-RELATED"/>
    <property type="match status" value="1"/>
</dbReference>
<dbReference type="InterPro" id="IPR009057">
    <property type="entry name" value="Homeodomain-like_sf"/>
</dbReference>
<gene>
    <name evidence="5" type="ORF">GWI72_13685</name>
</gene>
<proteinExistence type="predicted"/>